<feature type="region of interest" description="Disordered" evidence="1">
    <location>
        <begin position="1"/>
        <end position="33"/>
    </location>
</feature>
<dbReference type="Proteomes" id="UP000780801">
    <property type="component" value="Unassembled WGS sequence"/>
</dbReference>
<organism evidence="2 3">
    <name type="scientific">Lunasporangiospora selenospora</name>
    <dbReference type="NCBI Taxonomy" id="979761"/>
    <lineage>
        <taxon>Eukaryota</taxon>
        <taxon>Fungi</taxon>
        <taxon>Fungi incertae sedis</taxon>
        <taxon>Mucoromycota</taxon>
        <taxon>Mortierellomycotina</taxon>
        <taxon>Mortierellomycetes</taxon>
        <taxon>Mortierellales</taxon>
        <taxon>Mortierellaceae</taxon>
        <taxon>Lunasporangiospora</taxon>
    </lineage>
</organism>
<gene>
    <name evidence="2" type="ORF">BGW38_002890</name>
</gene>
<sequence>MPNHKYTRIPEAPSTTPQKLSKPSPPTDIPKDKRIFQLKNIAYTPSAARSSMETTSRSQVLESVVPLARSPWSSTTSLITTERNHAHACTTRPQDNKIHSTNRPRVKLTNPAAQSVNVPLSSWL</sequence>
<proteinExistence type="predicted"/>
<protein>
    <submittedName>
        <fullName evidence="2">Uncharacterized protein</fullName>
    </submittedName>
</protein>
<comment type="caution">
    <text evidence="2">The sequence shown here is derived from an EMBL/GenBank/DDBJ whole genome shotgun (WGS) entry which is preliminary data.</text>
</comment>
<accession>A0A9P6KI14</accession>
<dbReference type="OrthoDB" id="2349960at2759"/>
<dbReference type="AlphaFoldDB" id="A0A9P6KI14"/>
<name>A0A9P6KI14_9FUNG</name>
<dbReference type="EMBL" id="JAABOA010000205">
    <property type="protein sequence ID" value="KAF9585325.1"/>
    <property type="molecule type" value="Genomic_DNA"/>
</dbReference>
<evidence type="ECO:0000256" key="1">
    <source>
        <dbReference type="SAM" id="MobiDB-lite"/>
    </source>
</evidence>
<feature type="region of interest" description="Disordered" evidence="1">
    <location>
        <begin position="86"/>
        <end position="107"/>
    </location>
</feature>
<reference evidence="2" key="1">
    <citation type="journal article" date="2020" name="Fungal Divers.">
        <title>Resolving the Mortierellaceae phylogeny through synthesis of multi-gene phylogenetics and phylogenomics.</title>
        <authorList>
            <person name="Vandepol N."/>
            <person name="Liber J."/>
            <person name="Desiro A."/>
            <person name="Na H."/>
            <person name="Kennedy M."/>
            <person name="Barry K."/>
            <person name="Grigoriev I.V."/>
            <person name="Miller A.N."/>
            <person name="O'Donnell K."/>
            <person name="Stajich J.E."/>
            <person name="Bonito G."/>
        </authorList>
    </citation>
    <scope>NUCLEOTIDE SEQUENCE</scope>
    <source>
        <strain evidence="2">KOD1015</strain>
    </source>
</reference>
<evidence type="ECO:0000313" key="2">
    <source>
        <dbReference type="EMBL" id="KAF9585325.1"/>
    </source>
</evidence>
<keyword evidence="3" id="KW-1185">Reference proteome</keyword>
<evidence type="ECO:0000313" key="3">
    <source>
        <dbReference type="Proteomes" id="UP000780801"/>
    </source>
</evidence>